<protein>
    <recommendedName>
        <fullName evidence="3">PB1 domain-containing protein</fullName>
    </recommendedName>
</protein>
<name>A0AAV1X0R5_LUPLU</name>
<feature type="region of interest" description="Disordered" evidence="2">
    <location>
        <begin position="464"/>
        <end position="555"/>
    </location>
</feature>
<feature type="compositionally biased region" description="Polar residues" evidence="2">
    <location>
        <begin position="359"/>
        <end position="377"/>
    </location>
</feature>
<feature type="region of interest" description="Disordered" evidence="2">
    <location>
        <begin position="1"/>
        <end position="40"/>
    </location>
</feature>
<evidence type="ECO:0000313" key="4">
    <source>
        <dbReference type="EMBL" id="CAL0314947.1"/>
    </source>
</evidence>
<feature type="domain" description="PB1" evidence="3">
    <location>
        <begin position="61"/>
        <end position="151"/>
    </location>
</feature>
<dbReference type="InterPro" id="IPR053198">
    <property type="entry name" value="Gynoecium_Dev_Regulator"/>
</dbReference>
<dbReference type="InterPro" id="IPR000270">
    <property type="entry name" value="PB1_dom"/>
</dbReference>
<feature type="region of interest" description="Disordered" evidence="2">
    <location>
        <begin position="338"/>
        <end position="411"/>
    </location>
</feature>
<feature type="region of interest" description="Disordered" evidence="2">
    <location>
        <begin position="228"/>
        <end position="258"/>
    </location>
</feature>
<dbReference type="PANTHER" id="PTHR31066:SF27">
    <property type="entry name" value="EXPRESSED PROTEIN"/>
    <property type="match status" value="1"/>
</dbReference>
<feature type="compositionally biased region" description="Polar residues" evidence="2">
    <location>
        <begin position="19"/>
        <end position="30"/>
    </location>
</feature>
<feature type="compositionally biased region" description="Pro residues" evidence="2">
    <location>
        <begin position="1"/>
        <end position="12"/>
    </location>
</feature>
<reference evidence="4 5" key="1">
    <citation type="submission" date="2024-03" db="EMBL/GenBank/DDBJ databases">
        <authorList>
            <person name="Martinez-Hernandez J."/>
        </authorList>
    </citation>
    <scope>NUCLEOTIDE SEQUENCE [LARGE SCALE GENOMIC DNA]</scope>
</reference>
<dbReference type="CDD" id="cd06410">
    <property type="entry name" value="PB1_UP2"/>
    <property type="match status" value="1"/>
</dbReference>
<feature type="compositionally biased region" description="Low complexity" evidence="2">
    <location>
        <begin position="378"/>
        <end position="394"/>
    </location>
</feature>
<keyword evidence="1" id="KW-0175">Coiled coil</keyword>
<dbReference type="Proteomes" id="UP001497480">
    <property type="component" value="Unassembled WGS sequence"/>
</dbReference>
<dbReference type="AlphaFoldDB" id="A0AAV1X0R5"/>
<dbReference type="SUPFAM" id="SSF54277">
    <property type="entry name" value="CAD &amp; PB1 domains"/>
    <property type="match status" value="1"/>
</dbReference>
<sequence>MEAQPPPQPTPPLLSQQPHYSDSLDSSPRSRNTDSWDEPYPPTAAKLRLMVSYGGHISPRPHDKALCYVGGDTRIVVVDRHTSLAELSTRFSKTFLNGLSFALKYQLPDEDLDSLISVTTDEDFENMIEEFDHRSCNSSPSKPSRIRLFLFPAKPASSGPVSVFDGPGSGLGSAKSEDWLTGSGFLDGGLSDSASVNCLLGFDEEVGASRNGSTNFASGLEEATVQVGSGKNLKPGHDVQSVPDSPIRETNSSFGSTSSSVANLPLIKVSVEDGGNSGGVVRGQDQKVEGIEESFAKLGVGGVGQKQDEEVVVLASPVNASPVPVSSAAVAAGEYQNRVLSDDERSDHGVPLGGRKLPNSEQSQSQTQALTPQFQQKSTVVVDLPSSDSVSSDSITNAMSRPKSINATDEDLDQVQIQSGASRVAITSGDPNHIVSDPRSLVQIQQHVLEPGYVLQHPFDQEQQQALQHQFDQQQQQHQQQQALQRQFDQQQQQQALQRQFDQQQQQASQHQFDQQQQQASQHQFDQQQQQASQHQFDQQQQQASQHQFDQQQQQQTLQHQVEQQKQQQQALQHQFDQQQQQALQQQFDQQQQQALQQQFDQQQRQQNLALQHQFDQQQQQQQQALQHQFDQQQQQKALQHQFDQQHQQTLEHQFDQQQQHHQQQTLQRQFGKQQQQEAPQPQQIIHSTHFIHQTPAGPVSIPGYYPVYPSQQQLHPQHHYQLDQQYPVYYLPARQAQAYNLSMQQQANLGESATNITSSQPQIPSNLASVVPPNAAYIPTGNAPLPNSEMTTASAYRKLAAGTPQLVQVPSNQHQQQYVAYSQIHQLSQPIAPNSAAPPNYAYNYADPAHAQIFYAQNLAPTKPSQSRP</sequence>
<keyword evidence="5" id="KW-1185">Reference proteome</keyword>
<evidence type="ECO:0000313" key="5">
    <source>
        <dbReference type="Proteomes" id="UP001497480"/>
    </source>
</evidence>
<gene>
    <name evidence="4" type="ORF">LLUT_LOCUS16007</name>
</gene>
<dbReference type="EMBL" id="CAXHTB010000011">
    <property type="protein sequence ID" value="CAL0314947.1"/>
    <property type="molecule type" value="Genomic_DNA"/>
</dbReference>
<evidence type="ECO:0000259" key="3">
    <source>
        <dbReference type="SMART" id="SM00666"/>
    </source>
</evidence>
<comment type="caution">
    <text evidence="4">The sequence shown here is derived from an EMBL/GenBank/DDBJ whole genome shotgun (WGS) entry which is preliminary data.</text>
</comment>
<dbReference type="SMART" id="SM00666">
    <property type="entry name" value="PB1"/>
    <property type="match status" value="1"/>
</dbReference>
<organism evidence="4 5">
    <name type="scientific">Lupinus luteus</name>
    <name type="common">European yellow lupine</name>
    <dbReference type="NCBI Taxonomy" id="3873"/>
    <lineage>
        <taxon>Eukaryota</taxon>
        <taxon>Viridiplantae</taxon>
        <taxon>Streptophyta</taxon>
        <taxon>Embryophyta</taxon>
        <taxon>Tracheophyta</taxon>
        <taxon>Spermatophyta</taxon>
        <taxon>Magnoliopsida</taxon>
        <taxon>eudicotyledons</taxon>
        <taxon>Gunneridae</taxon>
        <taxon>Pentapetalae</taxon>
        <taxon>rosids</taxon>
        <taxon>fabids</taxon>
        <taxon>Fabales</taxon>
        <taxon>Fabaceae</taxon>
        <taxon>Papilionoideae</taxon>
        <taxon>50 kb inversion clade</taxon>
        <taxon>genistoids sensu lato</taxon>
        <taxon>core genistoids</taxon>
        <taxon>Genisteae</taxon>
        <taxon>Lupinus</taxon>
    </lineage>
</organism>
<feature type="compositionally biased region" description="Polar residues" evidence="2">
    <location>
        <begin position="395"/>
        <end position="407"/>
    </location>
</feature>
<feature type="coiled-coil region" evidence="1">
    <location>
        <begin position="555"/>
        <end position="582"/>
    </location>
</feature>
<evidence type="ECO:0000256" key="2">
    <source>
        <dbReference type="SAM" id="MobiDB-lite"/>
    </source>
</evidence>
<proteinExistence type="predicted"/>
<feature type="region of interest" description="Disordered" evidence="2">
    <location>
        <begin position="622"/>
        <end position="682"/>
    </location>
</feature>
<evidence type="ECO:0000256" key="1">
    <source>
        <dbReference type="SAM" id="Coils"/>
    </source>
</evidence>
<accession>A0AAV1X0R5</accession>
<dbReference type="Pfam" id="PF00564">
    <property type="entry name" value="PB1"/>
    <property type="match status" value="1"/>
</dbReference>
<dbReference type="PANTHER" id="PTHR31066">
    <property type="entry name" value="OS05G0427100 PROTEIN-RELATED"/>
    <property type="match status" value="1"/>
</dbReference>